<proteinExistence type="predicted"/>
<dbReference type="EMBL" id="LR797421">
    <property type="protein sequence ID" value="CAB4215472.1"/>
    <property type="molecule type" value="Genomic_DNA"/>
</dbReference>
<accession>A0A6J5QQ18</accession>
<evidence type="ECO:0000313" key="2">
    <source>
        <dbReference type="EMBL" id="CAB4215472.1"/>
    </source>
</evidence>
<organism evidence="1">
    <name type="scientific">uncultured Caudovirales phage</name>
    <dbReference type="NCBI Taxonomy" id="2100421"/>
    <lineage>
        <taxon>Viruses</taxon>
        <taxon>Duplodnaviria</taxon>
        <taxon>Heunggongvirae</taxon>
        <taxon>Uroviricota</taxon>
        <taxon>Caudoviricetes</taxon>
        <taxon>Peduoviridae</taxon>
        <taxon>Maltschvirus</taxon>
        <taxon>Maltschvirus maltsch</taxon>
    </lineage>
</organism>
<gene>
    <name evidence="1" type="ORF">UFOVP1121_31</name>
    <name evidence="2" type="ORF">UFOVP1482_30</name>
</gene>
<protein>
    <submittedName>
        <fullName evidence="1">Uncharacterized protein</fullName>
    </submittedName>
</protein>
<reference evidence="1" key="1">
    <citation type="submission" date="2020-05" db="EMBL/GenBank/DDBJ databases">
        <authorList>
            <person name="Chiriac C."/>
            <person name="Salcher M."/>
            <person name="Ghai R."/>
            <person name="Kavagutti S V."/>
        </authorList>
    </citation>
    <scope>NUCLEOTIDE SEQUENCE</scope>
</reference>
<dbReference type="EMBL" id="LR797067">
    <property type="protein sequence ID" value="CAB4184587.1"/>
    <property type="molecule type" value="Genomic_DNA"/>
</dbReference>
<name>A0A6J5QQ18_9CAUD</name>
<evidence type="ECO:0000313" key="1">
    <source>
        <dbReference type="EMBL" id="CAB4184587.1"/>
    </source>
</evidence>
<sequence length="67" mass="7610">MIHNLIAIGHYDHRDQLWITRLDCTSSPFNTVEDAIAEDHRIVTNDDDDYLALGVLLEDNDFAVLAV</sequence>